<dbReference type="EMBL" id="JADOTY010000001">
    <property type="protein sequence ID" value="MBG6101046.1"/>
    <property type="molecule type" value="Genomic_DNA"/>
</dbReference>
<dbReference type="InterPro" id="IPR001387">
    <property type="entry name" value="Cro/C1-type_HTH"/>
</dbReference>
<dbReference type="Proteomes" id="UP000631791">
    <property type="component" value="Unassembled WGS sequence"/>
</dbReference>
<evidence type="ECO:0000313" key="2">
    <source>
        <dbReference type="EMBL" id="MBG6101046.1"/>
    </source>
</evidence>
<protein>
    <submittedName>
        <fullName evidence="2">Transcriptional regulator with XRE-family HTH domain</fullName>
    </submittedName>
</protein>
<accession>A0ABS0JXE3</accession>
<dbReference type="InterPro" id="IPR010982">
    <property type="entry name" value="Lambda_DNA-bd_dom_sf"/>
</dbReference>
<dbReference type="SMART" id="SM00530">
    <property type="entry name" value="HTH_XRE"/>
    <property type="match status" value="1"/>
</dbReference>
<reference evidence="2 3" key="1">
    <citation type="submission" date="2020-11" db="EMBL/GenBank/DDBJ databases">
        <title>Sequencing the genomes of 1000 actinobacteria strains.</title>
        <authorList>
            <person name="Klenk H.-P."/>
        </authorList>
    </citation>
    <scope>NUCLEOTIDE SEQUENCE [LARGE SCALE GENOMIC DNA]</scope>
    <source>
        <strain evidence="2 3">DSM 101695</strain>
    </source>
</reference>
<evidence type="ECO:0000259" key="1">
    <source>
        <dbReference type="PROSITE" id="PS50943"/>
    </source>
</evidence>
<dbReference type="SUPFAM" id="SSF47413">
    <property type="entry name" value="lambda repressor-like DNA-binding domains"/>
    <property type="match status" value="1"/>
</dbReference>
<evidence type="ECO:0000313" key="3">
    <source>
        <dbReference type="Proteomes" id="UP000631791"/>
    </source>
</evidence>
<feature type="domain" description="HTH cro/C1-type" evidence="1">
    <location>
        <begin position="22"/>
        <end position="75"/>
    </location>
</feature>
<dbReference type="Pfam" id="PF19054">
    <property type="entry name" value="DUF5753"/>
    <property type="match status" value="1"/>
</dbReference>
<sequence length="276" mass="30948">MEGGHGMADGQMTAAAFLIAELRRARVRRGWSQDELAKAVNYSASMVSAVELGQQPPTAKYLELVDRALETGGLFGRMSTELVSLDRAQPWLRGWRAILAEARALRWFDPLHVPGLLQTEGYARAIFESDRLLDADEVERRLTDRMDSQRVLYEDRPPHVVAVLDESVLRRRVGGRKVMCEQSLHLARLATEHPRVQLHVVPRSAEEYPGLNGPFILATVDDHSDLAYLGGQIGGQELDRPADLLRLQRTWEATLGQALPPQESIELLREVAESWS</sequence>
<organism evidence="2 3">
    <name type="scientific">Micromonospora vinacea</name>
    <dbReference type="NCBI Taxonomy" id="709878"/>
    <lineage>
        <taxon>Bacteria</taxon>
        <taxon>Bacillati</taxon>
        <taxon>Actinomycetota</taxon>
        <taxon>Actinomycetes</taxon>
        <taxon>Micromonosporales</taxon>
        <taxon>Micromonosporaceae</taxon>
        <taxon>Micromonospora</taxon>
    </lineage>
</organism>
<comment type="caution">
    <text evidence="2">The sequence shown here is derived from an EMBL/GenBank/DDBJ whole genome shotgun (WGS) entry which is preliminary data.</text>
</comment>
<dbReference type="Gene3D" id="1.10.260.40">
    <property type="entry name" value="lambda repressor-like DNA-binding domains"/>
    <property type="match status" value="1"/>
</dbReference>
<proteinExistence type="predicted"/>
<gene>
    <name evidence="2" type="ORF">IW249_001460</name>
</gene>
<dbReference type="Pfam" id="PF13560">
    <property type="entry name" value="HTH_31"/>
    <property type="match status" value="1"/>
</dbReference>
<keyword evidence="3" id="KW-1185">Reference proteome</keyword>
<dbReference type="InterPro" id="IPR043917">
    <property type="entry name" value="DUF5753"/>
</dbReference>
<dbReference type="PROSITE" id="PS50943">
    <property type="entry name" value="HTH_CROC1"/>
    <property type="match status" value="1"/>
</dbReference>
<name>A0ABS0JXE3_9ACTN</name>
<dbReference type="CDD" id="cd00093">
    <property type="entry name" value="HTH_XRE"/>
    <property type="match status" value="1"/>
</dbReference>